<protein>
    <submittedName>
        <fullName evidence="1">Uncharacterized protein</fullName>
    </submittedName>
</protein>
<reference evidence="1 2" key="1">
    <citation type="submission" date="2016-07" db="EMBL/GenBank/DDBJ databases">
        <title>Detection of Helicobacter winghamensis from caecal content of red fox (Vulpes vulpes).</title>
        <authorList>
            <person name="Zanoni R.G."/>
            <person name="Florio D."/>
            <person name="Caffara M."/>
            <person name="Renzi M."/>
            <person name="Parisi A."/>
            <person name="Pasquali F."/>
            <person name="Manfreda G."/>
        </authorList>
    </citation>
    <scope>NUCLEOTIDE SEQUENCE [LARGE SCALE GENOMIC DNA]</scope>
    <source>
        <strain evidence="1 2">295_13</strain>
    </source>
</reference>
<accession>A0A2N3PL16</accession>
<dbReference type="AlphaFoldDB" id="A0A2N3PL16"/>
<dbReference type="STRING" id="556267.HWAG_01579"/>
<comment type="caution">
    <text evidence="1">The sequence shown here is derived from an EMBL/GenBank/DDBJ whole genome shotgun (WGS) entry which is preliminary data.</text>
</comment>
<dbReference type="RefSeq" id="WP_101312936.1">
    <property type="nucleotide sequence ID" value="NZ_CALJBS010000088.1"/>
</dbReference>
<evidence type="ECO:0000313" key="1">
    <source>
        <dbReference type="EMBL" id="PKT82354.1"/>
    </source>
</evidence>
<dbReference type="Proteomes" id="UP000233350">
    <property type="component" value="Unassembled WGS sequence"/>
</dbReference>
<dbReference type="OrthoDB" id="5323251at2"/>
<organism evidence="1 2">
    <name type="scientific">Helicobacter winghamensis</name>
    <dbReference type="NCBI Taxonomy" id="157268"/>
    <lineage>
        <taxon>Bacteria</taxon>
        <taxon>Pseudomonadati</taxon>
        <taxon>Campylobacterota</taxon>
        <taxon>Epsilonproteobacteria</taxon>
        <taxon>Campylobacterales</taxon>
        <taxon>Helicobacteraceae</taxon>
        <taxon>Helicobacter</taxon>
    </lineage>
</organism>
<name>A0A2N3PL16_9HELI</name>
<proteinExistence type="predicted"/>
<keyword evidence="2" id="KW-1185">Reference proteome</keyword>
<gene>
    <name evidence="1" type="ORF">BCM31_06585</name>
</gene>
<sequence>MFFEKIISVCSDESFSLQNALLKQLQNGGIQADFSNLSADLDGIYFSYPNNSQQKVLLYQAKIQESLFRTQGDPSVHLCGCKACLDGLKSPDFLAVITYELRFFLGIYSHKVQMKFFNDKPLELCQECVKITGFNGDLKAFLKG</sequence>
<evidence type="ECO:0000313" key="2">
    <source>
        <dbReference type="Proteomes" id="UP000233350"/>
    </source>
</evidence>
<dbReference type="EMBL" id="MBPK01000005">
    <property type="protein sequence ID" value="PKT82354.1"/>
    <property type="molecule type" value="Genomic_DNA"/>
</dbReference>